<evidence type="ECO:0000313" key="2">
    <source>
        <dbReference type="EMBL" id="MBE9661908.1"/>
    </source>
</evidence>
<feature type="compositionally biased region" description="Gly residues" evidence="1">
    <location>
        <begin position="152"/>
        <end position="169"/>
    </location>
</feature>
<feature type="region of interest" description="Disordered" evidence="1">
    <location>
        <begin position="258"/>
        <end position="294"/>
    </location>
</feature>
<reference evidence="2" key="1">
    <citation type="submission" date="2020-10" db="EMBL/GenBank/DDBJ databases">
        <title>Mucilaginibacter mali sp. nov., isolated from rhizosphere soil of apple orchard.</title>
        <authorList>
            <person name="Lee J.-S."/>
            <person name="Kim H.S."/>
            <person name="Kim J.-S."/>
        </authorList>
    </citation>
    <scope>NUCLEOTIDE SEQUENCE</scope>
    <source>
        <strain evidence="2">KCTC 22746</strain>
    </source>
</reference>
<dbReference type="EMBL" id="JADFFL010000003">
    <property type="protein sequence ID" value="MBE9661908.1"/>
    <property type="molecule type" value="Genomic_DNA"/>
</dbReference>
<comment type="caution">
    <text evidence="2">The sequence shown here is derived from an EMBL/GenBank/DDBJ whole genome shotgun (WGS) entry which is preliminary data.</text>
</comment>
<keyword evidence="3" id="KW-1185">Reference proteome</keyword>
<evidence type="ECO:0000256" key="1">
    <source>
        <dbReference type="SAM" id="MobiDB-lite"/>
    </source>
</evidence>
<organism evidence="2 3">
    <name type="scientific">Mucilaginibacter myungsuensis</name>
    <dbReference type="NCBI Taxonomy" id="649104"/>
    <lineage>
        <taxon>Bacteria</taxon>
        <taxon>Pseudomonadati</taxon>
        <taxon>Bacteroidota</taxon>
        <taxon>Sphingobacteriia</taxon>
        <taxon>Sphingobacteriales</taxon>
        <taxon>Sphingobacteriaceae</taxon>
        <taxon>Mucilaginibacter</taxon>
    </lineage>
</organism>
<evidence type="ECO:0000313" key="3">
    <source>
        <dbReference type="Proteomes" id="UP000622475"/>
    </source>
</evidence>
<dbReference type="Proteomes" id="UP000622475">
    <property type="component" value="Unassembled WGS sequence"/>
</dbReference>
<name>A0A929PVL8_9SPHI</name>
<accession>A0A929PVL8</accession>
<proteinExistence type="predicted"/>
<feature type="region of interest" description="Disordered" evidence="1">
    <location>
        <begin position="142"/>
        <end position="176"/>
    </location>
</feature>
<protein>
    <submittedName>
        <fullName evidence="2">Uncharacterized protein</fullName>
    </submittedName>
</protein>
<sequence length="316" mass="32855">MNKRAAILAKVGLNALLIAATGMVYGQKLPSTQEASVWAPVGVKVDGKLTEWNPDPLSKLDGFGKAEGKLEDVNSYFKALNKTVNVYYTMSNDENNLYLVVKSAIDQNNMKIMAGGITLAINTNGKKNEKDAYSVTFPIVNRGAGRGQRPQGAGGGQRGGGGQGGGGGQRQAPDSAQIAEMRKQQIANIKDLRVLGFKEITDTLVSIYNEYGIKAAANFDEKGLLFYELSIPLKLMGIAPGAKEFAYNIKANGLTFGPQGGPGGPPGGGGGFGGNRGGGGGFGGGRGGGGGGGGFNMQDMMSATDFWGKYTLAKKQ</sequence>
<dbReference type="AlphaFoldDB" id="A0A929PVL8"/>
<gene>
    <name evidence="2" type="ORF">IRJ16_08420</name>
</gene>